<feature type="transmembrane region" description="Helical" evidence="1">
    <location>
        <begin position="162"/>
        <end position="180"/>
    </location>
</feature>
<proteinExistence type="predicted"/>
<evidence type="ECO:0000313" key="3">
    <source>
        <dbReference type="Proteomes" id="UP001500571"/>
    </source>
</evidence>
<feature type="transmembrane region" description="Helical" evidence="1">
    <location>
        <begin position="382"/>
        <end position="405"/>
    </location>
</feature>
<keyword evidence="1" id="KW-1133">Transmembrane helix</keyword>
<reference evidence="2 3" key="1">
    <citation type="journal article" date="2019" name="Int. J. Syst. Evol. Microbiol.">
        <title>The Global Catalogue of Microorganisms (GCM) 10K type strain sequencing project: providing services to taxonomists for standard genome sequencing and annotation.</title>
        <authorList>
            <consortium name="The Broad Institute Genomics Platform"/>
            <consortium name="The Broad Institute Genome Sequencing Center for Infectious Disease"/>
            <person name="Wu L."/>
            <person name="Ma J."/>
        </authorList>
    </citation>
    <scope>NUCLEOTIDE SEQUENCE [LARGE SCALE GENOMIC DNA]</scope>
    <source>
        <strain evidence="2 3">JCM 15309</strain>
    </source>
</reference>
<feature type="transmembrane region" description="Helical" evidence="1">
    <location>
        <begin position="300"/>
        <end position="320"/>
    </location>
</feature>
<feature type="transmembrane region" description="Helical" evidence="1">
    <location>
        <begin position="581"/>
        <end position="602"/>
    </location>
</feature>
<evidence type="ECO:0008006" key="4">
    <source>
        <dbReference type="Google" id="ProtNLM"/>
    </source>
</evidence>
<comment type="caution">
    <text evidence="2">The sequence shown here is derived from an EMBL/GenBank/DDBJ whole genome shotgun (WGS) entry which is preliminary data.</text>
</comment>
<keyword evidence="3" id="KW-1185">Reference proteome</keyword>
<protein>
    <recommendedName>
        <fullName evidence="4">FtsX-like permease family protein</fullName>
    </recommendedName>
</protein>
<organism evidence="2 3">
    <name type="scientific">Nocardioides panacihumi</name>
    <dbReference type="NCBI Taxonomy" id="400774"/>
    <lineage>
        <taxon>Bacteria</taxon>
        <taxon>Bacillati</taxon>
        <taxon>Actinomycetota</taxon>
        <taxon>Actinomycetes</taxon>
        <taxon>Propionibacteriales</taxon>
        <taxon>Nocardioidaceae</taxon>
        <taxon>Nocardioides</taxon>
    </lineage>
</organism>
<accession>A0ABN2RNF8</accession>
<keyword evidence="1" id="KW-0472">Membrane</keyword>
<feature type="transmembrane region" description="Helical" evidence="1">
    <location>
        <begin position="632"/>
        <end position="650"/>
    </location>
</feature>
<feature type="transmembrane region" description="Helical" evidence="1">
    <location>
        <begin position="201"/>
        <end position="234"/>
    </location>
</feature>
<dbReference type="Proteomes" id="UP001500571">
    <property type="component" value="Unassembled WGS sequence"/>
</dbReference>
<feature type="transmembrane region" description="Helical" evidence="1">
    <location>
        <begin position="246"/>
        <end position="269"/>
    </location>
</feature>
<sequence length="706" mass="73086">MVAAGVATWVALLGATLWQANDDRAERGRAQEPRPAVGAHHSFEAFQTDTPYDGDVWTTIHVGALQDGADPATVTPPGVPAFLAPGTTYVSPAVRRAMARDPLAVGRVPGRIIGTIAESGLQSPDQLLVYSAGTPGPLWRRATGWGSPVVEVPRGSIPSGPLLGLVALLVGVPSILLARATSRMSAVSRQRSLAASHLIGVPIRTLATAAALDASLCAVTGFVGGSAVAIASVLAVHRTRLLGIEWFPPASVVSPPVALMVGLVLIGLISREAARSTRRDLQTPLSARAGGPRPTRPRRIVPMLLGVAGLAGMVFAYVVLGVHLRNGPAIVYFYAGGALATLGAFSAMPVVLQLWSRRPRRREPRSTESFLAVRRLSWQRDALAAACIGFTVVGLCCLVGAAALADLDNLSVPSAAGDEWDVQVAHDTDLAPTLAVPHAPRMLDVSGAAEGAEGVHHTLVADCSTLARIIELTSPGLGDRFTRQCHPGRTFRVASHGAPNVTRVVLPGGADSILGHSDVVAADPTGVTLPAGQRDILVFPGATDAQVDAYVSRVMAVAPEVQVSDLEADAFAPMVTPTRRLMLGCTIGGMLTAGALLVLCALDQRRLSRMDDARLVALGATRRLTARAHAETFARAAAVALGVGLLVGGLDGTVYDRVGGLAAGPGGTGVILALVAVAVATAAVVLTWLMALPEHRGALGEELRRE</sequence>
<evidence type="ECO:0000256" key="1">
    <source>
        <dbReference type="SAM" id="Phobius"/>
    </source>
</evidence>
<name>A0ABN2RNF8_9ACTN</name>
<dbReference type="EMBL" id="BAAAPB010000004">
    <property type="protein sequence ID" value="GAA1972154.1"/>
    <property type="molecule type" value="Genomic_DNA"/>
</dbReference>
<gene>
    <name evidence="2" type="ORF">GCM10009798_36640</name>
</gene>
<feature type="transmembrane region" description="Helical" evidence="1">
    <location>
        <begin position="332"/>
        <end position="355"/>
    </location>
</feature>
<evidence type="ECO:0000313" key="2">
    <source>
        <dbReference type="EMBL" id="GAA1972154.1"/>
    </source>
</evidence>
<feature type="transmembrane region" description="Helical" evidence="1">
    <location>
        <begin position="670"/>
        <end position="691"/>
    </location>
</feature>
<keyword evidence="1" id="KW-0812">Transmembrane</keyword>